<evidence type="ECO:0000256" key="1">
    <source>
        <dbReference type="ARBA" id="ARBA00004651"/>
    </source>
</evidence>
<evidence type="ECO:0000313" key="9">
    <source>
        <dbReference type="Proteomes" id="UP000066624"/>
    </source>
</evidence>
<keyword evidence="4" id="KW-1133">Transmembrane helix</keyword>
<evidence type="ECO:0000313" key="8">
    <source>
        <dbReference type="EMBL" id="AKS40854.1"/>
    </source>
</evidence>
<dbReference type="PIRSF" id="PIRSF037714">
    <property type="entry name" value="TolR"/>
    <property type="match status" value="1"/>
</dbReference>
<dbReference type="Proteomes" id="UP000066624">
    <property type="component" value="Chromosome"/>
</dbReference>
<reference evidence="8 9" key="1">
    <citation type="submission" date="2015-07" db="EMBL/GenBank/DDBJ databases">
        <authorList>
            <person name="Noorani M."/>
        </authorList>
    </citation>
    <scope>NUCLEOTIDE SEQUENCE [LARGE SCALE GENOMIC DNA]</scope>
    <source>
        <strain evidence="8 9">KCTC 42284</strain>
    </source>
</reference>
<dbReference type="OrthoDB" id="4045at2"/>
<proteinExistence type="inferred from homology"/>
<evidence type="ECO:0000259" key="7">
    <source>
        <dbReference type="Pfam" id="PF01618"/>
    </source>
</evidence>
<comment type="subcellular location">
    <subcellularLocation>
        <location evidence="1">Cell membrane</location>
        <topology evidence="1">Multi-pass membrane protein</topology>
    </subcellularLocation>
    <subcellularLocation>
        <location evidence="6">Membrane</location>
        <topology evidence="6">Multi-pass membrane protein</topology>
    </subcellularLocation>
</comment>
<dbReference type="PANTHER" id="PTHR30625">
    <property type="entry name" value="PROTEIN TOLQ"/>
    <property type="match status" value="1"/>
</dbReference>
<evidence type="ECO:0000256" key="4">
    <source>
        <dbReference type="ARBA" id="ARBA00022989"/>
    </source>
</evidence>
<protein>
    <submittedName>
        <fullName evidence="8">Biopolymer transport protein ExbB</fullName>
    </submittedName>
</protein>
<organism evidence="8 9">
    <name type="scientific">Wenzhouxiangella marina</name>
    <dbReference type="NCBI Taxonomy" id="1579979"/>
    <lineage>
        <taxon>Bacteria</taxon>
        <taxon>Pseudomonadati</taxon>
        <taxon>Pseudomonadota</taxon>
        <taxon>Gammaproteobacteria</taxon>
        <taxon>Chromatiales</taxon>
        <taxon>Wenzhouxiangellaceae</taxon>
        <taxon>Wenzhouxiangella</taxon>
    </lineage>
</organism>
<comment type="similarity">
    <text evidence="6">Belongs to the exbB/tolQ family.</text>
</comment>
<evidence type="ECO:0000256" key="6">
    <source>
        <dbReference type="RuleBase" id="RU004057"/>
    </source>
</evidence>
<evidence type="ECO:0000256" key="5">
    <source>
        <dbReference type="ARBA" id="ARBA00023136"/>
    </source>
</evidence>
<dbReference type="Pfam" id="PF01618">
    <property type="entry name" value="MotA_ExbB"/>
    <property type="match status" value="1"/>
</dbReference>
<dbReference type="InterPro" id="IPR017270">
    <property type="entry name" value="MotA/TolQ/ExbB-rel"/>
</dbReference>
<dbReference type="InterPro" id="IPR002898">
    <property type="entry name" value="MotA_ExbB_proton_chnl"/>
</dbReference>
<keyword evidence="9" id="KW-1185">Reference proteome</keyword>
<dbReference type="KEGG" id="wma:WM2015_472"/>
<dbReference type="PATRIC" id="fig|1579979.3.peg.475"/>
<dbReference type="STRING" id="1579979.WM2015_472"/>
<keyword evidence="6" id="KW-0653">Protein transport</keyword>
<name>A0A0K0XT13_9GAMM</name>
<dbReference type="PANTHER" id="PTHR30625:SF11">
    <property type="entry name" value="MOTA_TOLQ_EXBB PROTON CHANNEL DOMAIN-CONTAINING PROTEIN"/>
    <property type="match status" value="1"/>
</dbReference>
<dbReference type="GO" id="GO:0005886">
    <property type="term" value="C:plasma membrane"/>
    <property type="evidence" value="ECO:0007669"/>
    <property type="project" value="UniProtKB-SubCell"/>
</dbReference>
<dbReference type="RefSeq" id="WP_049724530.1">
    <property type="nucleotide sequence ID" value="NZ_CP012154.1"/>
</dbReference>
<keyword evidence="6" id="KW-0813">Transport</keyword>
<keyword evidence="3" id="KW-0812">Transmembrane</keyword>
<dbReference type="GO" id="GO:0017038">
    <property type="term" value="P:protein import"/>
    <property type="evidence" value="ECO:0007669"/>
    <property type="project" value="TreeGrafter"/>
</dbReference>
<gene>
    <name evidence="8" type="ORF">WM2015_472</name>
</gene>
<feature type="domain" description="MotA/TolQ/ExbB proton channel" evidence="7">
    <location>
        <begin position="319"/>
        <end position="434"/>
    </location>
</feature>
<dbReference type="EMBL" id="CP012154">
    <property type="protein sequence ID" value="AKS40854.1"/>
    <property type="molecule type" value="Genomic_DNA"/>
</dbReference>
<keyword evidence="2" id="KW-1003">Cell membrane</keyword>
<dbReference type="AlphaFoldDB" id="A0A0K0XT13"/>
<dbReference type="InterPro" id="IPR050790">
    <property type="entry name" value="ExbB/TolQ_transport"/>
</dbReference>
<evidence type="ECO:0000256" key="3">
    <source>
        <dbReference type="ARBA" id="ARBA00022692"/>
    </source>
</evidence>
<sequence length="453" mass="50028">MKSKILLFVAALVVAPLGAQAQDSQTQTLEDLLRVVEQAASEEARVDQDRLQRFIRERANQRQLLDEARAELARQEARAERLRNAFDQNEIALVELETTLDERMGNLGELFGVVRQVAGDVASSIEESMVSAQLPGRAEYLSELAQRRELPTANELSRMWLEMVREIYQSGRVVKFTAPVVNSDGQLEDGREVVRVGVFNVVSDGKFLTWNGEELAEMPRQPAPRFQSMAQALQDAAPGSVEEMAIDGTRGAILASVVRSPTWEERRRQGGPVGNVIIALGIFGVLFSLWKGIVLFMRGSAIKRQLKREEASDNNALGRVMKVYQDDPDQDVETLELKLDEAILRETAPLESGLPLIKVLYVIAPLVGLLGTVVGMIVTFQQITLFGTGDPRMMANGISMALITTVLGLVVAIPLTIIHSLLHSRARALIQILEEQSAGIIARLAEHRHGRSQ</sequence>
<accession>A0A0K0XT13</accession>
<keyword evidence="5" id="KW-0472">Membrane</keyword>
<evidence type="ECO:0000256" key="2">
    <source>
        <dbReference type="ARBA" id="ARBA00022475"/>
    </source>
</evidence>